<dbReference type="Proteomes" id="UP000192610">
    <property type="component" value="Unassembled WGS sequence"/>
</dbReference>
<organism evidence="1 2">
    <name type="scientific">Niastella yeongjuensis</name>
    <dbReference type="NCBI Taxonomy" id="354355"/>
    <lineage>
        <taxon>Bacteria</taxon>
        <taxon>Pseudomonadati</taxon>
        <taxon>Bacteroidota</taxon>
        <taxon>Chitinophagia</taxon>
        <taxon>Chitinophagales</taxon>
        <taxon>Chitinophagaceae</taxon>
        <taxon>Niastella</taxon>
    </lineage>
</organism>
<comment type="caution">
    <text evidence="1">The sequence shown here is derived from an EMBL/GenBank/DDBJ whole genome shotgun (WGS) entry which is preliminary data.</text>
</comment>
<sequence length="83" mass="9204">MLQKKNHYHSAYVWVPTFMNRLLLLLILMGIGGGSFAQYVYTIKADSVKITNSCDTAELIIENHTQTVPGFLFNKGRGGLPGC</sequence>
<name>A0A1V9ENZ2_9BACT</name>
<dbReference type="STRING" id="354355.SAMN05660816_06714"/>
<gene>
    <name evidence="1" type="ORF">A4H97_30655</name>
</gene>
<accession>A0A1V9ENZ2</accession>
<evidence type="ECO:0000313" key="2">
    <source>
        <dbReference type="Proteomes" id="UP000192610"/>
    </source>
</evidence>
<protein>
    <submittedName>
        <fullName evidence="1">Uncharacterized protein</fullName>
    </submittedName>
</protein>
<dbReference type="EMBL" id="LVXG01000021">
    <property type="protein sequence ID" value="OQP47873.1"/>
    <property type="molecule type" value="Genomic_DNA"/>
</dbReference>
<dbReference type="AlphaFoldDB" id="A0A1V9ENZ2"/>
<reference evidence="2" key="1">
    <citation type="submission" date="2016-04" db="EMBL/GenBank/DDBJ databases">
        <authorList>
            <person name="Chen L."/>
            <person name="Zhuang W."/>
            <person name="Wang G."/>
        </authorList>
    </citation>
    <scope>NUCLEOTIDE SEQUENCE [LARGE SCALE GENOMIC DNA]</scope>
    <source>
        <strain evidence="2">17621</strain>
    </source>
</reference>
<evidence type="ECO:0000313" key="1">
    <source>
        <dbReference type="EMBL" id="OQP47873.1"/>
    </source>
</evidence>
<keyword evidence="2" id="KW-1185">Reference proteome</keyword>
<proteinExistence type="predicted"/>